<organism evidence="2 3">
    <name type="scientific">Hymenobacter saemangeumensis</name>
    <dbReference type="NCBI Taxonomy" id="1084522"/>
    <lineage>
        <taxon>Bacteria</taxon>
        <taxon>Pseudomonadati</taxon>
        <taxon>Bacteroidota</taxon>
        <taxon>Cytophagia</taxon>
        <taxon>Cytophagales</taxon>
        <taxon>Hymenobacteraceae</taxon>
        <taxon>Hymenobacter</taxon>
    </lineage>
</organism>
<feature type="signal peptide" evidence="1">
    <location>
        <begin position="1"/>
        <end position="19"/>
    </location>
</feature>
<proteinExistence type="predicted"/>
<dbReference type="Proteomes" id="UP001501153">
    <property type="component" value="Unassembled WGS sequence"/>
</dbReference>
<evidence type="ECO:0000313" key="2">
    <source>
        <dbReference type="EMBL" id="GAA4349840.1"/>
    </source>
</evidence>
<protein>
    <submittedName>
        <fullName evidence="2">Uncharacterized protein</fullName>
    </submittedName>
</protein>
<name>A0ABP8I283_9BACT</name>
<comment type="caution">
    <text evidence="2">The sequence shown here is derived from an EMBL/GenBank/DDBJ whole genome shotgun (WGS) entry which is preliminary data.</text>
</comment>
<gene>
    <name evidence="2" type="ORF">GCM10023185_06890</name>
</gene>
<dbReference type="EMBL" id="BAABGZ010000010">
    <property type="protein sequence ID" value="GAA4349840.1"/>
    <property type="molecule type" value="Genomic_DNA"/>
</dbReference>
<keyword evidence="3" id="KW-1185">Reference proteome</keyword>
<evidence type="ECO:0000256" key="1">
    <source>
        <dbReference type="SAM" id="SignalP"/>
    </source>
</evidence>
<accession>A0ABP8I283</accession>
<keyword evidence="1" id="KW-0732">Signal</keyword>
<reference evidence="3" key="1">
    <citation type="journal article" date="2019" name="Int. J. Syst. Evol. Microbiol.">
        <title>The Global Catalogue of Microorganisms (GCM) 10K type strain sequencing project: providing services to taxonomists for standard genome sequencing and annotation.</title>
        <authorList>
            <consortium name="The Broad Institute Genomics Platform"/>
            <consortium name="The Broad Institute Genome Sequencing Center for Infectious Disease"/>
            <person name="Wu L."/>
            <person name="Ma J."/>
        </authorList>
    </citation>
    <scope>NUCLEOTIDE SEQUENCE [LARGE SCALE GENOMIC DNA]</scope>
    <source>
        <strain evidence="3">JCM 17923</strain>
    </source>
</reference>
<evidence type="ECO:0000313" key="3">
    <source>
        <dbReference type="Proteomes" id="UP001501153"/>
    </source>
</evidence>
<dbReference type="RefSeq" id="WP_345233845.1">
    <property type="nucleotide sequence ID" value="NZ_BAABGZ010000010.1"/>
</dbReference>
<feature type="chain" id="PRO_5045987518" evidence="1">
    <location>
        <begin position="20"/>
        <end position="197"/>
    </location>
</feature>
<sequence>MKALLTVLLFLACAGCSLLRPNPERQLGRLLTKFPELNTRDTVTVHDTVTVEQVKVETRYVAMPNPVRERRDSLHLDSLLAKLSASLDSAQRKAAQGSIHRLVRQRPYFPDTLCFDTLGVHGRIWQRGNVYHIKLTRDAITTPVAAKTVVTRIKPCNCNPVFGWRQPATWPRWVYLVLGAVARSLLTVSLIRLARQV</sequence>